<evidence type="ECO:0008006" key="5">
    <source>
        <dbReference type="Google" id="ProtNLM"/>
    </source>
</evidence>
<keyword evidence="2" id="KW-0472">Membrane</keyword>
<comment type="caution">
    <text evidence="3">The sequence shown here is derived from an EMBL/GenBank/DDBJ whole genome shotgun (WGS) entry which is preliminary data.</text>
</comment>
<gene>
    <name evidence="3" type="ORF">ACETWP_06630</name>
</gene>
<dbReference type="RefSeq" id="WP_373971431.1">
    <property type="nucleotide sequence ID" value="NZ_JBHDLJ010000004.1"/>
</dbReference>
<evidence type="ECO:0000256" key="2">
    <source>
        <dbReference type="SAM" id="Phobius"/>
    </source>
</evidence>
<protein>
    <recommendedName>
        <fullName evidence="5">DUF2530 domain-containing protein</fullName>
    </recommendedName>
</protein>
<proteinExistence type="predicted"/>
<evidence type="ECO:0000313" key="4">
    <source>
        <dbReference type="Proteomes" id="UP001575652"/>
    </source>
</evidence>
<keyword evidence="2" id="KW-1133">Transmembrane helix</keyword>
<feature type="transmembrane region" description="Helical" evidence="2">
    <location>
        <begin position="43"/>
        <end position="60"/>
    </location>
</feature>
<evidence type="ECO:0000256" key="1">
    <source>
        <dbReference type="SAM" id="MobiDB-lite"/>
    </source>
</evidence>
<name>A0ABV4UKV8_9MICC</name>
<dbReference type="EMBL" id="JBHDLJ010000004">
    <property type="protein sequence ID" value="MFB0834260.1"/>
    <property type="molecule type" value="Genomic_DNA"/>
</dbReference>
<keyword evidence="2" id="KW-0812">Transmembrane</keyword>
<organism evidence="3 4">
    <name type="scientific">Arthrobacter halodurans</name>
    <dbReference type="NCBI Taxonomy" id="516699"/>
    <lineage>
        <taxon>Bacteria</taxon>
        <taxon>Bacillati</taxon>
        <taxon>Actinomycetota</taxon>
        <taxon>Actinomycetes</taxon>
        <taxon>Micrococcales</taxon>
        <taxon>Micrococcaceae</taxon>
        <taxon>Arthrobacter</taxon>
    </lineage>
</organism>
<evidence type="ECO:0000313" key="3">
    <source>
        <dbReference type="EMBL" id="MFB0834260.1"/>
    </source>
</evidence>
<feature type="region of interest" description="Disordered" evidence="1">
    <location>
        <begin position="66"/>
        <end position="88"/>
    </location>
</feature>
<reference evidence="3 4" key="1">
    <citation type="submission" date="2024-09" db="EMBL/GenBank/DDBJ databases">
        <authorList>
            <person name="Salinas-Garcia M.A."/>
            <person name="Prieme A."/>
        </authorList>
    </citation>
    <scope>NUCLEOTIDE SEQUENCE [LARGE SCALE GENOMIC DNA]</scope>
    <source>
        <strain evidence="3 4">DSM 21081</strain>
    </source>
</reference>
<feature type="transmembrane region" description="Helical" evidence="2">
    <location>
        <begin position="20"/>
        <end position="37"/>
    </location>
</feature>
<keyword evidence="4" id="KW-1185">Reference proteome</keyword>
<sequence length="88" mass="9903">MLPKRGQQWSYLDRGRTLAVSWGLTLIGGLAFGVYLLITRGDWLMVVLSLAGAGFLALYVRENEREHRVPTFDDEPESEDAPREGPLK</sequence>
<accession>A0ABV4UKV8</accession>
<dbReference type="Proteomes" id="UP001575652">
    <property type="component" value="Unassembled WGS sequence"/>
</dbReference>